<comment type="subcellular location">
    <subcellularLocation>
        <location evidence="2">Chromosome</location>
        <location evidence="2">Centromere</location>
    </subcellularLocation>
    <subcellularLocation>
        <location evidence="1">Nucleus</location>
    </subcellularLocation>
</comment>
<keyword evidence="6" id="KW-0137">Centromere</keyword>
<keyword evidence="8" id="KW-1185">Reference proteome</keyword>
<keyword evidence="4" id="KW-0158">Chromosome</keyword>
<dbReference type="GO" id="GO:0000070">
    <property type="term" value="P:mitotic sister chromatid segregation"/>
    <property type="evidence" value="ECO:0007669"/>
    <property type="project" value="TreeGrafter"/>
</dbReference>
<gene>
    <name evidence="7" type="ORF">FD755_024628</name>
</gene>
<feature type="non-terminal residue" evidence="7">
    <location>
        <position position="1"/>
    </location>
</feature>
<dbReference type="PANTHER" id="PTHR48208">
    <property type="entry name" value="CENTROMERE PROTEIN I"/>
    <property type="match status" value="1"/>
</dbReference>
<proteinExistence type="inferred from homology"/>
<comment type="caution">
    <text evidence="7">The sequence shown here is derived from an EMBL/GenBank/DDBJ whole genome shotgun (WGS) entry which is preliminary data.</text>
</comment>
<dbReference type="EMBL" id="VCEB01003840">
    <property type="protein sequence ID" value="KAB0340902.1"/>
    <property type="molecule type" value="Genomic_DNA"/>
</dbReference>
<sequence>YFTNLECCLSLFDNWQFHMFQPNKDTFIHTCIYSYLRVGGGERKGNRQWAKDRNQGNTYYLILTEKEISFGIDNTEVLATFVNRFSGVWGKNQIIGDKDVEIGGHGDIFVHVLQCLKELLQNWLLWLSMEIHVKSVRNSPLETTLGGSMNSVSELIHYVGWLSTTAVRLESNHTFLLHFILDFYEKVCDIYINYNLPLVVVFPPGVFYPALLSLDSSILNQLCYIMDRYHKNLTAAKKNEFVHKTKSEFNFSSKTYQEFNQYLTAMVGCLWTSRPFQKGLSIDPEILGNASVAEYKKSLNLVHHPAFLSYTVSFLLQDRTVNISGV</sequence>
<evidence type="ECO:0000256" key="1">
    <source>
        <dbReference type="ARBA" id="ARBA00004123"/>
    </source>
</evidence>
<dbReference type="InterPro" id="IPR012485">
    <property type="entry name" value="CENP-I"/>
</dbReference>
<evidence type="ECO:0000256" key="3">
    <source>
        <dbReference type="ARBA" id="ARBA00005470"/>
    </source>
</evidence>
<comment type="similarity">
    <text evidence="3">Belongs to the CENP-I/CTF3 family.</text>
</comment>
<protein>
    <recommendedName>
        <fullName evidence="9">Centromere protein I</fullName>
    </recommendedName>
</protein>
<reference evidence="7 8" key="1">
    <citation type="submission" date="2019-06" db="EMBL/GenBank/DDBJ databases">
        <title>Discovery of a novel chromosome fission-fusion reversal in muntjac.</title>
        <authorList>
            <person name="Mudd A.B."/>
            <person name="Bredeson J.V."/>
            <person name="Baum R."/>
            <person name="Hockemeyer D."/>
            <person name="Rokhsar D.S."/>
        </authorList>
    </citation>
    <scope>NUCLEOTIDE SEQUENCE [LARGE SCALE GENOMIC DNA]</scope>
    <source>
        <strain evidence="7">UCam_UCB_Mr</strain>
        <tissue evidence="7">Fibroblast cell line</tissue>
    </source>
</reference>
<evidence type="ECO:0000313" key="7">
    <source>
        <dbReference type="EMBL" id="KAB0340902.1"/>
    </source>
</evidence>
<feature type="non-terminal residue" evidence="7">
    <location>
        <position position="326"/>
    </location>
</feature>
<evidence type="ECO:0000256" key="5">
    <source>
        <dbReference type="ARBA" id="ARBA00023242"/>
    </source>
</evidence>
<accession>A0A5N3UVV9</accession>
<dbReference type="PANTHER" id="PTHR48208:SF2">
    <property type="entry name" value="CENTROMERE PROTEIN I"/>
    <property type="match status" value="1"/>
</dbReference>
<name>A0A5N3UVV9_MUNRE</name>
<dbReference type="Pfam" id="PF07778">
    <property type="entry name" value="CENP-I"/>
    <property type="match status" value="1"/>
</dbReference>
<evidence type="ECO:0000256" key="6">
    <source>
        <dbReference type="ARBA" id="ARBA00023328"/>
    </source>
</evidence>
<keyword evidence="5" id="KW-0539">Nucleus</keyword>
<evidence type="ECO:0008006" key="9">
    <source>
        <dbReference type="Google" id="ProtNLM"/>
    </source>
</evidence>
<dbReference type="AlphaFoldDB" id="A0A5N3UVV9"/>
<dbReference type="GO" id="GO:0000939">
    <property type="term" value="C:inner kinetochore"/>
    <property type="evidence" value="ECO:0007669"/>
    <property type="project" value="TreeGrafter"/>
</dbReference>
<dbReference type="GO" id="GO:0034080">
    <property type="term" value="P:CENP-A containing chromatin assembly"/>
    <property type="evidence" value="ECO:0007669"/>
    <property type="project" value="TreeGrafter"/>
</dbReference>
<evidence type="ECO:0000256" key="4">
    <source>
        <dbReference type="ARBA" id="ARBA00022454"/>
    </source>
</evidence>
<organism evidence="7 8">
    <name type="scientific">Muntiacus reevesi</name>
    <name type="common">Reeves' muntjac</name>
    <name type="synonym">Cervus reevesi</name>
    <dbReference type="NCBI Taxonomy" id="9886"/>
    <lineage>
        <taxon>Eukaryota</taxon>
        <taxon>Metazoa</taxon>
        <taxon>Chordata</taxon>
        <taxon>Craniata</taxon>
        <taxon>Vertebrata</taxon>
        <taxon>Euteleostomi</taxon>
        <taxon>Mammalia</taxon>
        <taxon>Eutheria</taxon>
        <taxon>Laurasiatheria</taxon>
        <taxon>Artiodactyla</taxon>
        <taxon>Ruminantia</taxon>
        <taxon>Pecora</taxon>
        <taxon>Cervidae</taxon>
        <taxon>Muntiacinae</taxon>
        <taxon>Muntiacus</taxon>
    </lineage>
</organism>
<dbReference type="GO" id="GO:0005634">
    <property type="term" value="C:nucleus"/>
    <property type="evidence" value="ECO:0007669"/>
    <property type="project" value="UniProtKB-SubCell"/>
</dbReference>
<evidence type="ECO:0000313" key="8">
    <source>
        <dbReference type="Proteomes" id="UP000326062"/>
    </source>
</evidence>
<dbReference type="Proteomes" id="UP000326062">
    <property type="component" value="Unassembled WGS sequence"/>
</dbReference>
<evidence type="ECO:0000256" key="2">
    <source>
        <dbReference type="ARBA" id="ARBA00004584"/>
    </source>
</evidence>